<gene>
    <name evidence="1" type="ORF">FRD01_19470</name>
</gene>
<organism evidence="1 2">
    <name type="scientific">Microvenator marinus</name>
    <dbReference type="NCBI Taxonomy" id="2600177"/>
    <lineage>
        <taxon>Bacteria</taxon>
        <taxon>Deltaproteobacteria</taxon>
        <taxon>Bradymonadales</taxon>
        <taxon>Microvenatoraceae</taxon>
        <taxon>Microvenator</taxon>
    </lineage>
</organism>
<evidence type="ECO:0008006" key="3">
    <source>
        <dbReference type="Google" id="ProtNLM"/>
    </source>
</evidence>
<name>A0A5B8XTW8_9DELT</name>
<sequence>MGFFKLIVIGAFASGFLASCGSSEEELVPCASFAADSCPERCAVLDGIDLSADRTAEEPTCDGPQVEFCGEIQDGSAVSVVLYREQLESPSAVLFGATYTLDGWESCPVLEEAYTGDEPAVCRCAL</sequence>
<accession>A0A5B8XTW8</accession>
<reference evidence="1 2" key="1">
    <citation type="submission" date="2019-08" db="EMBL/GenBank/DDBJ databases">
        <authorList>
            <person name="Liang Q."/>
        </authorList>
    </citation>
    <scope>NUCLEOTIDE SEQUENCE [LARGE SCALE GENOMIC DNA]</scope>
    <source>
        <strain evidence="1 2">V1718</strain>
    </source>
</reference>
<dbReference type="AlphaFoldDB" id="A0A5B8XTW8"/>
<dbReference type="KEGG" id="bbae:FRD01_19470"/>
<dbReference type="Proteomes" id="UP000321595">
    <property type="component" value="Chromosome"/>
</dbReference>
<dbReference type="RefSeq" id="WP_146962605.1">
    <property type="nucleotide sequence ID" value="NZ_CP042467.1"/>
</dbReference>
<evidence type="ECO:0000313" key="2">
    <source>
        <dbReference type="Proteomes" id="UP000321595"/>
    </source>
</evidence>
<dbReference type="EMBL" id="CP042467">
    <property type="protein sequence ID" value="QED29372.1"/>
    <property type="molecule type" value="Genomic_DNA"/>
</dbReference>
<evidence type="ECO:0000313" key="1">
    <source>
        <dbReference type="EMBL" id="QED29372.1"/>
    </source>
</evidence>
<keyword evidence="2" id="KW-1185">Reference proteome</keyword>
<proteinExistence type="predicted"/>
<dbReference type="PROSITE" id="PS51257">
    <property type="entry name" value="PROKAR_LIPOPROTEIN"/>
    <property type="match status" value="1"/>
</dbReference>
<protein>
    <recommendedName>
        <fullName evidence="3">Lipoprotein</fullName>
    </recommendedName>
</protein>